<keyword evidence="3" id="KW-1185">Reference proteome</keyword>
<protein>
    <submittedName>
        <fullName evidence="2">Uncharacterized protein</fullName>
    </submittedName>
</protein>
<dbReference type="Proteomes" id="UP000248544">
    <property type="component" value="Unassembled WGS sequence"/>
</dbReference>
<gene>
    <name evidence="2" type="ORF">C1I98_05825</name>
</gene>
<dbReference type="AlphaFoldDB" id="A0A2W2HRH4"/>
<evidence type="ECO:0000313" key="3">
    <source>
        <dbReference type="Proteomes" id="UP000248544"/>
    </source>
</evidence>
<name>A0A2W2HRH4_9ACTN</name>
<evidence type="ECO:0000313" key="2">
    <source>
        <dbReference type="EMBL" id="PZG53200.1"/>
    </source>
</evidence>
<feature type="compositionally biased region" description="Basic residues" evidence="1">
    <location>
        <begin position="41"/>
        <end position="56"/>
    </location>
</feature>
<dbReference type="RefSeq" id="WP_111166042.1">
    <property type="nucleotide sequence ID" value="NZ_POUA01000027.1"/>
</dbReference>
<comment type="caution">
    <text evidence="2">The sequence shown here is derived from an EMBL/GenBank/DDBJ whole genome shotgun (WGS) entry which is preliminary data.</text>
</comment>
<sequence length="144" mass="15726">MSTLALAGALQSPVKVSVDRIDLAAFIAALPVLTPGLHAGPPRHRPRHGPRHRSRGPSKADRGGIPRWPALPAADFLTFLAEARRLFPRRVFTGIEELYFTTAEQAPVALVSLRAVQAALFAEGYFLARDRPRLRRAPRPAPSP</sequence>
<dbReference type="EMBL" id="POUA01000027">
    <property type="protein sequence ID" value="PZG53200.1"/>
    <property type="molecule type" value="Genomic_DNA"/>
</dbReference>
<feature type="region of interest" description="Disordered" evidence="1">
    <location>
        <begin position="38"/>
        <end position="66"/>
    </location>
</feature>
<evidence type="ECO:0000256" key="1">
    <source>
        <dbReference type="SAM" id="MobiDB-lite"/>
    </source>
</evidence>
<reference evidence="2 3" key="1">
    <citation type="submission" date="2018-01" db="EMBL/GenBank/DDBJ databases">
        <title>Draft genome sequence of Sphaerisporangium sp. 7K107.</title>
        <authorList>
            <person name="Sahin N."/>
            <person name="Saygin H."/>
            <person name="Ay H."/>
        </authorList>
    </citation>
    <scope>NUCLEOTIDE SEQUENCE [LARGE SCALE GENOMIC DNA]</scope>
    <source>
        <strain evidence="2 3">7K107</strain>
    </source>
</reference>
<proteinExistence type="predicted"/>
<accession>A0A2W2HRH4</accession>
<organism evidence="2 3">
    <name type="scientific">Spongiactinospora gelatinilytica</name>
    <dbReference type="NCBI Taxonomy" id="2666298"/>
    <lineage>
        <taxon>Bacteria</taxon>
        <taxon>Bacillati</taxon>
        <taxon>Actinomycetota</taxon>
        <taxon>Actinomycetes</taxon>
        <taxon>Streptosporangiales</taxon>
        <taxon>Streptosporangiaceae</taxon>
        <taxon>Spongiactinospora</taxon>
    </lineage>
</organism>